<name>A0A444WZD2_ARAHY</name>
<gene>
    <name evidence="2" type="ORF">Ahy_B10g101315</name>
</gene>
<accession>A0A444WZD2</accession>
<organism evidence="2 3">
    <name type="scientific">Arachis hypogaea</name>
    <name type="common">Peanut</name>
    <dbReference type="NCBI Taxonomy" id="3818"/>
    <lineage>
        <taxon>Eukaryota</taxon>
        <taxon>Viridiplantae</taxon>
        <taxon>Streptophyta</taxon>
        <taxon>Embryophyta</taxon>
        <taxon>Tracheophyta</taxon>
        <taxon>Spermatophyta</taxon>
        <taxon>Magnoliopsida</taxon>
        <taxon>eudicotyledons</taxon>
        <taxon>Gunneridae</taxon>
        <taxon>Pentapetalae</taxon>
        <taxon>rosids</taxon>
        <taxon>fabids</taxon>
        <taxon>Fabales</taxon>
        <taxon>Fabaceae</taxon>
        <taxon>Papilionoideae</taxon>
        <taxon>50 kb inversion clade</taxon>
        <taxon>dalbergioids sensu lato</taxon>
        <taxon>Dalbergieae</taxon>
        <taxon>Pterocarpus clade</taxon>
        <taxon>Arachis</taxon>
    </lineage>
</organism>
<protein>
    <submittedName>
        <fullName evidence="2">Uncharacterized protein</fullName>
    </submittedName>
</protein>
<keyword evidence="3" id="KW-1185">Reference proteome</keyword>
<sequence length="83" mass="8901">MGNCASAPKTNEGNDAPLPVPVPEPVIDQEQAATAVSAASDDNALGTIFIEDDFGRENKTLNETVILERRKDDDEGVKRSKCN</sequence>
<evidence type="ECO:0000313" key="3">
    <source>
        <dbReference type="Proteomes" id="UP000289738"/>
    </source>
</evidence>
<dbReference type="Proteomes" id="UP000289738">
    <property type="component" value="Chromosome B10"/>
</dbReference>
<dbReference type="EMBL" id="SDMP01000020">
    <property type="protein sequence ID" value="RYQ82750.1"/>
    <property type="molecule type" value="Genomic_DNA"/>
</dbReference>
<evidence type="ECO:0000256" key="1">
    <source>
        <dbReference type="SAM" id="MobiDB-lite"/>
    </source>
</evidence>
<evidence type="ECO:0000313" key="2">
    <source>
        <dbReference type="EMBL" id="RYQ82750.1"/>
    </source>
</evidence>
<comment type="caution">
    <text evidence="2">The sequence shown here is derived from an EMBL/GenBank/DDBJ whole genome shotgun (WGS) entry which is preliminary data.</text>
</comment>
<feature type="region of interest" description="Disordered" evidence="1">
    <location>
        <begin position="1"/>
        <end position="22"/>
    </location>
</feature>
<dbReference type="AlphaFoldDB" id="A0A444WZD2"/>
<proteinExistence type="predicted"/>
<reference evidence="2 3" key="1">
    <citation type="submission" date="2019-01" db="EMBL/GenBank/DDBJ databases">
        <title>Sequencing of cultivated peanut Arachis hypogaea provides insights into genome evolution and oil improvement.</title>
        <authorList>
            <person name="Chen X."/>
        </authorList>
    </citation>
    <scope>NUCLEOTIDE SEQUENCE [LARGE SCALE GENOMIC DNA]</scope>
    <source>
        <strain evidence="3">cv. Fuhuasheng</strain>
        <tissue evidence="2">Leaves</tissue>
    </source>
</reference>